<name>A0A091BF45_9GAMM</name>
<proteinExistence type="predicted"/>
<dbReference type="STRING" id="1121013.GCA_000426365_01790"/>
<organism evidence="2 3">
    <name type="scientific">Arenimonas composti TR7-09 = DSM 18010</name>
    <dbReference type="NCBI Taxonomy" id="1121013"/>
    <lineage>
        <taxon>Bacteria</taxon>
        <taxon>Pseudomonadati</taxon>
        <taxon>Pseudomonadota</taxon>
        <taxon>Gammaproteobacteria</taxon>
        <taxon>Lysobacterales</taxon>
        <taxon>Lysobacteraceae</taxon>
        <taxon>Arenimonas</taxon>
    </lineage>
</organism>
<dbReference type="EMBL" id="AWXU01000022">
    <property type="protein sequence ID" value="KFN50167.1"/>
    <property type="molecule type" value="Genomic_DNA"/>
</dbReference>
<evidence type="ECO:0000256" key="1">
    <source>
        <dbReference type="SAM" id="SignalP"/>
    </source>
</evidence>
<evidence type="ECO:0000313" key="3">
    <source>
        <dbReference type="Proteomes" id="UP000029391"/>
    </source>
</evidence>
<feature type="signal peptide" evidence="1">
    <location>
        <begin position="1"/>
        <end position="22"/>
    </location>
</feature>
<comment type="caution">
    <text evidence="2">The sequence shown here is derived from an EMBL/GenBank/DDBJ whole genome shotgun (WGS) entry which is preliminary data.</text>
</comment>
<feature type="chain" id="PRO_5001871515" evidence="1">
    <location>
        <begin position="23"/>
        <end position="59"/>
    </location>
</feature>
<gene>
    <name evidence="2" type="ORF">P873_07980</name>
</gene>
<dbReference type="OrthoDB" id="7594018at2"/>
<keyword evidence="3" id="KW-1185">Reference proteome</keyword>
<evidence type="ECO:0000313" key="2">
    <source>
        <dbReference type="EMBL" id="KFN50167.1"/>
    </source>
</evidence>
<reference evidence="2 3" key="1">
    <citation type="submission" date="2013-09" db="EMBL/GenBank/DDBJ databases">
        <title>Genome sequencing of Arenimonas composti.</title>
        <authorList>
            <person name="Chen F."/>
            <person name="Wang G."/>
        </authorList>
    </citation>
    <scope>NUCLEOTIDE SEQUENCE [LARGE SCALE GENOMIC DNA]</scope>
    <source>
        <strain evidence="2 3">TR7-09</strain>
    </source>
</reference>
<dbReference type="RefSeq" id="WP_043797454.1">
    <property type="nucleotide sequence ID" value="NZ_AUFF01000003.1"/>
</dbReference>
<sequence>MPQHLACLTLLFASIASTTARADDPKIAVDELSLGGIMLRMDEAEVDVKVCAVDAVCRG</sequence>
<keyword evidence="1" id="KW-0732">Signal</keyword>
<dbReference type="Proteomes" id="UP000029391">
    <property type="component" value="Unassembled WGS sequence"/>
</dbReference>
<dbReference type="AlphaFoldDB" id="A0A091BF45"/>
<protein>
    <submittedName>
        <fullName evidence="2">Uncharacterized protein</fullName>
    </submittedName>
</protein>
<accession>A0A091BF45</accession>